<sequence length="265" mass="28775">MVGQQICLLFSALFWQETIAVTALKDSTSSNYKSSRVSQILSGDFETNIALDNDLNMRGLGPTKRFAPYSGDYETGMSYSADYGPGMPYSGDYRSGMPYNGDYGSVMPNSGDYGSGMPNSGDYGSGMPYSGDYGSGMPYSSDYQSGMPYSGDYGSGMPYNGDYGSVMPNSGDYGSGMPYSGDYGSGMPYSGDYESGMPYSSDYQSVWLSIGMLCSQRRRRIAVAFQFQSGARSTQPLTDIVLEDSFLDRRRRCLEVSISCGNETM</sequence>
<dbReference type="Proteomes" id="UP000735302">
    <property type="component" value="Unassembled WGS sequence"/>
</dbReference>
<proteinExistence type="predicted"/>
<organism evidence="2 3">
    <name type="scientific">Plakobranchus ocellatus</name>
    <dbReference type="NCBI Taxonomy" id="259542"/>
    <lineage>
        <taxon>Eukaryota</taxon>
        <taxon>Metazoa</taxon>
        <taxon>Spiralia</taxon>
        <taxon>Lophotrochozoa</taxon>
        <taxon>Mollusca</taxon>
        <taxon>Gastropoda</taxon>
        <taxon>Heterobranchia</taxon>
        <taxon>Euthyneura</taxon>
        <taxon>Panpulmonata</taxon>
        <taxon>Sacoglossa</taxon>
        <taxon>Placobranchoidea</taxon>
        <taxon>Plakobranchidae</taxon>
        <taxon>Plakobranchus</taxon>
    </lineage>
</organism>
<reference evidence="2 3" key="1">
    <citation type="journal article" date="2021" name="Elife">
        <title>Chloroplast acquisition without the gene transfer in kleptoplastic sea slugs, Plakobranchus ocellatus.</title>
        <authorList>
            <person name="Maeda T."/>
            <person name="Takahashi S."/>
            <person name="Yoshida T."/>
            <person name="Shimamura S."/>
            <person name="Takaki Y."/>
            <person name="Nagai Y."/>
            <person name="Toyoda A."/>
            <person name="Suzuki Y."/>
            <person name="Arimoto A."/>
            <person name="Ishii H."/>
            <person name="Satoh N."/>
            <person name="Nishiyama T."/>
            <person name="Hasebe M."/>
            <person name="Maruyama T."/>
            <person name="Minagawa J."/>
            <person name="Obokata J."/>
            <person name="Shigenobu S."/>
        </authorList>
    </citation>
    <scope>NUCLEOTIDE SEQUENCE [LARGE SCALE GENOMIC DNA]</scope>
</reference>
<dbReference type="AlphaFoldDB" id="A0AAV4CZ96"/>
<evidence type="ECO:0000313" key="3">
    <source>
        <dbReference type="Proteomes" id="UP000735302"/>
    </source>
</evidence>
<dbReference type="EMBL" id="BLXT01007182">
    <property type="protein sequence ID" value="GFO37267.1"/>
    <property type="molecule type" value="Genomic_DNA"/>
</dbReference>
<accession>A0AAV4CZ96</accession>
<name>A0AAV4CZ96_9GAST</name>
<gene>
    <name evidence="2" type="ORF">PoB_006377200</name>
</gene>
<protein>
    <submittedName>
        <fullName evidence="2">Aggrecan core protein-like isoform x2</fullName>
    </submittedName>
</protein>
<keyword evidence="1" id="KW-0732">Signal</keyword>
<keyword evidence="3" id="KW-1185">Reference proteome</keyword>
<feature type="signal peptide" evidence="1">
    <location>
        <begin position="1"/>
        <end position="20"/>
    </location>
</feature>
<comment type="caution">
    <text evidence="2">The sequence shown here is derived from an EMBL/GenBank/DDBJ whole genome shotgun (WGS) entry which is preliminary data.</text>
</comment>
<evidence type="ECO:0000313" key="2">
    <source>
        <dbReference type="EMBL" id="GFO37267.1"/>
    </source>
</evidence>
<feature type="chain" id="PRO_5043763887" evidence="1">
    <location>
        <begin position="21"/>
        <end position="265"/>
    </location>
</feature>
<evidence type="ECO:0000256" key="1">
    <source>
        <dbReference type="SAM" id="SignalP"/>
    </source>
</evidence>